<evidence type="ECO:0000259" key="7">
    <source>
        <dbReference type="Pfam" id="PF02911"/>
    </source>
</evidence>
<evidence type="ECO:0000256" key="2">
    <source>
        <dbReference type="ARBA" id="ARBA00012261"/>
    </source>
</evidence>
<dbReference type="CDD" id="cd08646">
    <property type="entry name" value="FMT_core_Met-tRNA-FMT_N"/>
    <property type="match status" value="1"/>
</dbReference>
<feature type="binding site" evidence="5">
    <location>
        <begin position="112"/>
        <end position="115"/>
    </location>
    <ligand>
        <name>(6S)-5,6,7,8-tetrahydrofolate</name>
        <dbReference type="ChEBI" id="CHEBI:57453"/>
    </ligand>
</feature>
<dbReference type="GO" id="GO:0004479">
    <property type="term" value="F:methionyl-tRNA formyltransferase activity"/>
    <property type="evidence" value="ECO:0007669"/>
    <property type="project" value="UniProtKB-UniRule"/>
</dbReference>
<gene>
    <name evidence="5" type="primary">fmt</name>
    <name evidence="8" type="ORF">A9404_10045</name>
</gene>
<dbReference type="Proteomes" id="UP000078596">
    <property type="component" value="Chromosome"/>
</dbReference>
<comment type="function">
    <text evidence="5">Attaches a formyl group to the free amino group of methionyl-tRNA(fMet). The formyl group appears to play a dual role in the initiator identity of N-formylmethionyl-tRNA by promoting its recognition by IF2 and preventing the misappropriation of this tRNA by the elongation apparatus.</text>
</comment>
<dbReference type="Gene3D" id="3.40.50.12230">
    <property type="match status" value="1"/>
</dbReference>
<reference evidence="8 9" key="1">
    <citation type="submission" date="2016-06" db="EMBL/GenBank/DDBJ databases">
        <title>Insight into the functional genes involving in sulfur oxidation in Pearl River water.</title>
        <authorList>
            <person name="Luo J."/>
            <person name="Tan X."/>
            <person name="Lin W."/>
        </authorList>
    </citation>
    <scope>NUCLEOTIDE SEQUENCE [LARGE SCALE GENOMIC DNA]</scope>
    <source>
        <strain evidence="8 9">LS2</strain>
    </source>
</reference>
<dbReference type="FunFam" id="3.40.50.12230:FF:000001">
    <property type="entry name" value="Methionyl-tRNA formyltransferase"/>
    <property type="match status" value="1"/>
</dbReference>
<dbReference type="AlphaFoldDB" id="A0A191ZIJ3"/>
<dbReference type="CDD" id="cd08704">
    <property type="entry name" value="Met_tRNA_FMT_C"/>
    <property type="match status" value="1"/>
</dbReference>
<keyword evidence="9" id="KW-1185">Reference proteome</keyword>
<dbReference type="RefSeq" id="WP_066101000.1">
    <property type="nucleotide sequence ID" value="NZ_CP016027.1"/>
</dbReference>
<evidence type="ECO:0000313" key="9">
    <source>
        <dbReference type="Proteomes" id="UP000078596"/>
    </source>
</evidence>
<dbReference type="EC" id="2.1.2.9" evidence="2 5"/>
<sequence>MTLRVIYAGTPEFAVPALRALATDPTIELVAVYTQPDRPSGRGQKLTPSPVKAVALELGLPVEQPITLRDESAQQTLAAYRPDLMVVAAYGLILPVAVLETPRLGAVNIHASLLPRWRGAAPIARAIEAGDTETGITIMQMAQGLDTGDMLLKRVEPIHPEDTAATLHDRLSQLGGEALMAALPGIVAGTLPAEVQNDDEACYAAKLAKAEGLIDWREPAEVLARRIRAFDPWPAAYTELAGAMLKIWSAACEDMTEGSAAEPGTVIAVDAAGFVVRTGAGALRVRTCQQAGGKRIAAADFARNRPLMGVRLG</sequence>
<name>A0A191ZIJ3_9GAMM</name>
<comment type="catalytic activity">
    <reaction evidence="5">
        <text>L-methionyl-tRNA(fMet) + (6R)-10-formyltetrahydrofolate = N-formyl-L-methionyl-tRNA(fMet) + (6S)-5,6,7,8-tetrahydrofolate + H(+)</text>
        <dbReference type="Rhea" id="RHEA:24380"/>
        <dbReference type="Rhea" id="RHEA-COMP:9952"/>
        <dbReference type="Rhea" id="RHEA-COMP:9953"/>
        <dbReference type="ChEBI" id="CHEBI:15378"/>
        <dbReference type="ChEBI" id="CHEBI:57453"/>
        <dbReference type="ChEBI" id="CHEBI:78530"/>
        <dbReference type="ChEBI" id="CHEBI:78844"/>
        <dbReference type="ChEBI" id="CHEBI:195366"/>
        <dbReference type="EC" id="2.1.2.9"/>
    </reaction>
</comment>
<dbReference type="OrthoDB" id="9802815at2"/>
<dbReference type="NCBIfam" id="TIGR00460">
    <property type="entry name" value="fmt"/>
    <property type="match status" value="1"/>
</dbReference>
<dbReference type="InterPro" id="IPR044135">
    <property type="entry name" value="Met-tRNA-FMT_C"/>
</dbReference>
<dbReference type="InterPro" id="IPR005794">
    <property type="entry name" value="Fmt"/>
</dbReference>
<dbReference type="InterPro" id="IPR011034">
    <property type="entry name" value="Formyl_transferase-like_C_sf"/>
</dbReference>
<dbReference type="STRING" id="1860122.A9404_10045"/>
<dbReference type="InterPro" id="IPR041711">
    <property type="entry name" value="Met-tRNA-FMT_N"/>
</dbReference>
<keyword evidence="3 5" id="KW-0808">Transferase</keyword>
<proteinExistence type="inferred from homology"/>
<evidence type="ECO:0000256" key="5">
    <source>
        <dbReference type="HAMAP-Rule" id="MF_00182"/>
    </source>
</evidence>
<dbReference type="SUPFAM" id="SSF53328">
    <property type="entry name" value="Formyltransferase"/>
    <property type="match status" value="1"/>
</dbReference>
<dbReference type="PANTHER" id="PTHR11138:SF5">
    <property type="entry name" value="METHIONYL-TRNA FORMYLTRANSFERASE, MITOCHONDRIAL"/>
    <property type="match status" value="1"/>
</dbReference>
<feature type="domain" description="Formyl transferase C-terminal" evidence="7">
    <location>
        <begin position="206"/>
        <end position="304"/>
    </location>
</feature>
<dbReference type="Pfam" id="PF00551">
    <property type="entry name" value="Formyl_trans_N"/>
    <property type="match status" value="1"/>
</dbReference>
<evidence type="ECO:0000259" key="6">
    <source>
        <dbReference type="Pfam" id="PF00551"/>
    </source>
</evidence>
<feature type="domain" description="Formyl transferase N-terminal" evidence="6">
    <location>
        <begin position="5"/>
        <end position="183"/>
    </location>
</feature>
<dbReference type="KEGG" id="haz:A9404_10045"/>
<dbReference type="GO" id="GO:0005829">
    <property type="term" value="C:cytosol"/>
    <property type="evidence" value="ECO:0007669"/>
    <property type="project" value="TreeGrafter"/>
</dbReference>
<protein>
    <recommendedName>
        <fullName evidence="2 5">Methionyl-tRNA formyltransferase</fullName>
        <ecNumber evidence="2 5">2.1.2.9</ecNumber>
    </recommendedName>
</protein>
<dbReference type="HAMAP" id="MF_00182">
    <property type="entry name" value="Formyl_trans"/>
    <property type="match status" value="1"/>
</dbReference>
<accession>A0A191ZIJ3</accession>
<dbReference type="EMBL" id="CP016027">
    <property type="protein sequence ID" value="ANJ67672.1"/>
    <property type="molecule type" value="Genomic_DNA"/>
</dbReference>
<comment type="similarity">
    <text evidence="1 5">Belongs to the Fmt family.</text>
</comment>
<dbReference type="SUPFAM" id="SSF50486">
    <property type="entry name" value="FMT C-terminal domain-like"/>
    <property type="match status" value="1"/>
</dbReference>
<keyword evidence="4 5" id="KW-0648">Protein biosynthesis</keyword>
<dbReference type="PANTHER" id="PTHR11138">
    <property type="entry name" value="METHIONYL-TRNA FORMYLTRANSFERASE"/>
    <property type="match status" value="1"/>
</dbReference>
<evidence type="ECO:0000313" key="8">
    <source>
        <dbReference type="EMBL" id="ANJ67672.1"/>
    </source>
</evidence>
<evidence type="ECO:0000256" key="1">
    <source>
        <dbReference type="ARBA" id="ARBA00010699"/>
    </source>
</evidence>
<organism evidence="8 9">
    <name type="scientific">Halothiobacillus diazotrophicus</name>
    <dbReference type="NCBI Taxonomy" id="1860122"/>
    <lineage>
        <taxon>Bacteria</taxon>
        <taxon>Pseudomonadati</taxon>
        <taxon>Pseudomonadota</taxon>
        <taxon>Gammaproteobacteria</taxon>
        <taxon>Chromatiales</taxon>
        <taxon>Halothiobacillaceae</taxon>
        <taxon>Halothiobacillus</taxon>
    </lineage>
</organism>
<evidence type="ECO:0000256" key="4">
    <source>
        <dbReference type="ARBA" id="ARBA00022917"/>
    </source>
</evidence>
<dbReference type="Pfam" id="PF02911">
    <property type="entry name" value="Formyl_trans_C"/>
    <property type="match status" value="1"/>
</dbReference>
<dbReference type="InterPro" id="IPR036477">
    <property type="entry name" value="Formyl_transf_N_sf"/>
</dbReference>
<evidence type="ECO:0000256" key="3">
    <source>
        <dbReference type="ARBA" id="ARBA00022679"/>
    </source>
</evidence>
<dbReference type="InterPro" id="IPR002376">
    <property type="entry name" value="Formyl_transf_N"/>
</dbReference>
<dbReference type="InterPro" id="IPR005793">
    <property type="entry name" value="Formyl_trans_C"/>
</dbReference>